<reference evidence="1 2" key="1">
    <citation type="submission" date="2016-09" db="EMBL/GenBank/DDBJ databases">
        <title>The draft genome of Dichanthelium oligosanthes: A C3 panicoid grass species.</title>
        <authorList>
            <person name="Studer A.J."/>
            <person name="Schnable J.C."/>
            <person name="Brutnell T.P."/>
        </authorList>
    </citation>
    <scope>NUCLEOTIDE SEQUENCE [LARGE SCALE GENOMIC DNA]</scope>
    <source>
        <strain evidence="2">cv. Kellogg 1175</strain>
        <tissue evidence="1">Leaf</tissue>
    </source>
</reference>
<evidence type="ECO:0000313" key="2">
    <source>
        <dbReference type="Proteomes" id="UP000095767"/>
    </source>
</evidence>
<dbReference type="AlphaFoldDB" id="A0A1E5UIM0"/>
<evidence type="ECO:0000313" key="1">
    <source>
        <dbReference type="EMBL" id="OEL12732.1"/>
    </source>
</evidence>
<accession>A0A1E5UIM0</accession>
<protein>
    <submittedName>
        <fullName evidence="1">Uncharacterized protein</fullName>
    </submittedName>
</protein>
<gene>
    <name evidence="1" type="ORF">BAE44_0026251</name>
</gene>
<dbReference type="Pfam" id="PF05056">
    <property type="entry name" value="DUF674"/>
    <property type="match status" value="1"/>
</dbReference>
<proteinExistence type="predicted"/>
<organism evidence="1 2">
    <name type="scientific">Dichanthelium oligosanthes</name>
    <dbReference type="NCBI Taxonomy" id="888268"/>
    <lineage>
        <taxon>Eukaryota</taxon>
        <taxon>Viridiplantae</taxon>
        <taxon>Streptophyta</taxon>
        <taxon>Embryophyta</taxon>
        <taxon>Tracheophyta</taxon>
        <taxon>Spermatophyta</taxon>
        <taxon>Magnoliopsida</taxon>
        <taxon>Liliopsida</taxon>
        <taxon>Poales</taxon>
        <taxon>Poaceae</taxon>
        <taxon>PACMAD clade</taxon>
        <taxon>Panicoideae</taxon>
        <taxon>Panicodae</taxon>
        <taxon>Paniceae</taxon>
        <taxon>Dichantheliinae</taxon>
        <taxon>Dichanthelium</taxon>
    </lineage>
</organism>
<dbReference type="PANTHER" id="PTHR33103">
    <property type="entry name" value="OS01G0153900 PROTEIN"/>
    <property type="match status" value="1"/>
</dbReference>
<dbReference type="OrthoDB" id="786335at2759"/>
<keyword evidence="2" id="KW-1185">Reference proteome</keyword>
<dbReference type="InterPro" id="IPR007750">
    <property type="entry name" value="DUF674"/>
</dbReference>
<dbReference type="PANTHER" id="PTHR33103:SF40">
    <property type="entry name" value="OS01G0153600 PROTEIN"/>
    <property type="match status" value="1"/>
</dbReference>
<dbReference type="Proteomes" id="UP000095767">
    <property type="component" value="Unassembled WGS sequence"/>
</dbReference>
<sequence length="75" mass="7402">MSDAAATATATPSSGTSTTCTKLLIDTSSQRVLFAEAGKDVVDFVFGLLAMPVGAVVSLLRAGNAADALGSVANV</sequence>
<name>A0A1E5UIM0_9POAL</name>
<dbReference type="EMBL" id="LWDX02076045">
    <property type="protein sequence ID" value="OEL12732.1"/>
    <property type="molecule type" value="Genomic_DNA"/>
</dbReference>
<dbReference type="STRING" id="888268.A0A1E5UIM0"/>
<comment type="caution">
    <text evidence="1">The sequence shown here is derived from an EMBL/GenBank/DDBJ whole genome shotgun (WGS) entry which is preliminary data.</text>
</comment>